<proteinExistence type="predicted"/>
<dbReference type="AlphaFoldDB" id="A0A6M0CNI9"/>
<dbReference type="Proteomes" id="UP000474296">
    <property type="component" value="Unassembled WGS sequence"/>
</dbReference>
<keyword evidence="3" id="KW-1185">Reference proteome</keyword>
<feature type="signal peptide" evidence="1">
    <location>
        <begin position="1"/>
        <end position="20"/>
    </location>
</feature>
<comment type="caution">
    <text evidence="2">The sequence shown here is derived from an EMBL/GenBank/DDBJ whole genome shotgun (WGS) entry which is preliminary data.</text>
</comment>
<gene>
    <name evidence="2" type="ORF">GWK10_09415</name>
</gene>
<dbReference type="Pfam" id="PF13585">
    <property type="entry name" value="CHU_C"/>
    <property type="match status" value="1"/>
</dbReference>
<protein>
    <submittedName>
        <fullName evidence="2">T9SS type B sorting domain-containing protein</fullName>
    </submittedName>
</protein>
<dbReference type="NCBIfam" id="TIGR04131">
    <property type="entry name" value="Bac_Flav_CTERM"/>
    <property type="match status" value="1"/>
</dbReference>
<dbReference type="RefSeq" id="WP_164031898.1">
    <property type="nucleotide sequence ID" value="NZ_JAABOQ010000003.1"/>
</dbReference>
<organism evidence="2 3">
    <name type="scientific">Spongiivirga citrea</name>
    <dbReference type="NCBI Taxonomy" id="1481457"/>
    <lineage>
        <taxon>Bacteria</taxon>
        <taxon>Pseudomonadati</taxon>
        <taxon>Bacteroidota</taxon>
        <taxon>Flavobacteriia</taxon>
        <taxon>Flavobacteriales</taxon>
        <taxon>Flavobacteriaceae</taxon>
        <taxon>Spongiivirga</taxon>
    </lineage>
</organism>
<dbReference type="InterPro" id="IPR026341">
    <property type="entry name" value="T9SS_type_B"/>
</dbReference>
<reference evidence="2 3" key="1">
    <citation type="submission" date="2020-01" db="EMBL/GenBank/DDBJ databases">
        <title>Spongiivirga citrea KCTC 32990T.</title>
        <authorList>
            <person name="Wang G."/>
        </authorList>
    </citation>
    <scope>NUCLEOTIDE SEQUENCE [LARGE SCALE GENOMIC DNA]</scope>
    <source>
        <strain evidence="2 3">KCTC 32990</strain>
    </source>
</reference>
<dbReference type="EMBL" id="JAABOQ010000003">
    <property type="protein sequence ID" value="NER17429.1"/>
    <property type="molecule type" value="Genomic_DNA"/>
</dbReference>
<evidence type="ECO:0000313" key="2">
    <source>
        <dbReference type="EMBL" id="NER17429.1"/>
    </source>
</evidence>
<dbReference type="PROSITE" id="PS51257">
    <property type="entry name" value="PROKAR_LIPOPROTEIN"/>
    <property type="match status" value="1"/>
</dbReference>
<evidence type="ECO:0000313" key="3">
    <source>
        <dbReference type="Proteomes" id="UP000474296"/>
    </source>
</evidence>
<keyword evidence="1" id="KW-0732">Signal</keyword>
<dbReference type="Gene3D" id="2.60.40.10">
    <property type="entry name" value="Immunoglobulins"/>
    <property type="match status" value="3"/>
</dbReference>
<sequence length="749" mass="79568">MLNLKRHRPMLSAMMFFACAVCYGQSILPPQFTVSFACPNDIGAGFNSFGVLVQYTAPGFSDPNEFSIEISDADGNFDDNNPIFVATGITGENKTIPTGAPNEGFTTAVQLPTDVYGDNYKLRVHSSNPAIVSPASDPGIPAYFTPDPSTVNLQIEGPTSYTICGGSPITLQLNNSDFPLYQWFRDFVPWNPDGSTDPTGNSVTVTGSGNYFASVYFGPCTQSAGVNSRLVSVSLSSSSVTATIAESDIAICSGDTFKMTASPSDPSFEYTWLKDGTEVARGQGLDEYTVSTTTPFGAYSVSITNADGCEDTSEEVNVTNAGTEITVSTNTDENQILLPTQSTTLNVTSSESGSTIEWFLNGGTTPVGNTFDLGVSTPGAYQATVTGSGACGDVKQSPVFNIYAPEAYEITIAPDANYVDCGNPPTTLSITKIDAVANSGSLKVSVNSSDFSLFTYEWFKDNTTVNGATQQEFTVNDRTENGNYEIEVSDGNLTSMSNTVAISLGLEAITISATQSKLCPGSSDSITLSNDGALNTDYSYQWFKDGQAIAGANTATIDINEIGTYHFVASAFGCTSNSNEIEITNFDVDTVVISPSEFVTIAEGSTQEVIATGADSYSWVNDASGATTTGDSITVSEEGTYTLTASVGSCTVTKIITVEFNLSGLIPNVVSPNGDNKNDTWILPGGFNSEKVEILIYDQNGKNVLNTNRYNNDWPDASMINNVKDGTLYYYAISKENVLFKKGTITILK</sequence>
<accession>A0A6M0CNI9</accession>
<evidence type="ECO:0000256" key="1">
    <source>
        <dbReference type="SAM" id="SignalP"/>
    </source>
</evidence>
<name>A0A6M0CNI9_9FLAO</name>
<dbReference type="InterPro" id="IPR013783">
    <property type="entry name" value="Ig-like_fold"/>
</dbReference>
<feature type="chain" id="PRO_5027047317" evidence="1">
    <location>
        <begin position="21"/>
        <end position="749"/>
    </location>
</feature>